<dbReference type="Proteomes" id="UP000199577">
    <property type="component" value="Unassembled WGS sequence"/>
</dbReference>
<accession>A0A1I1HSE2</accession>
<feature type="transmembrane region" description="Helical" evidence="2">
    <location>
        <begin position="177"/>
        <end position="198"/>
    </location>
</feature>
<dbReference type="AlphaFoldDB" id="A0A1I1HSE2"/>
<keyword evidence="2" id="KW-0472">Membrane</keyword>
<protein>
    <submittedName>
        <fullName evidence="3">Uncharacterized protein</fullName>
    </submittedName>
</protein>
<evidence type="ECO:0000256" key="2">
    <source>
        <dbReference type="SAM" id="Phobius"/>
    </source>
</evidence>
<feature type="coiled-coil region" evidence="1">
    <location>
        <begin position="210"/>
        <end position="237"/>
    </location>
</feature>
<evidence type="ECO:0000313" key="3">
    <source>
        <dbReference type="EMBL" id="SFC26781.1"/>
    </source>
</evidence>
<dbReference type="OrthoDB" id="793334at2"/>
<keyword evidence="2" id="KW-1133">Transmembrane helix</keyword>
<reference evidence="3 4" key="1">
    <citation type="submission" date="2016-10" db="EMBL/GenBank/DDBJ databases">
        <authorList>
            <person name="de Groot N.N."/>
        </authorList>
    </citation>
    <scope>NUCLEOTIDE SEQUENCE [LARGE SCALE GENOMIC DNA]</scope>
    <source>
        <strain evidence="3 4">DSM 22900</strain>
    </source>
</reference>
<evidence type="ECO:0000256" key="1">
    <source>
        <dbReference type="SAM" id="Coils"/>
    </source>
</evidence>
<dbReference type="STRING" id="623281.SAMN05421747_10787"/>
<dbReference type="EMBL" id="FOLL01000007">
    <property type="protein sequence ID" value="SFC26781.1"/>
    <property type="molecule type" value="Genomic_DNA"/>
</dbReference>
<keyword evidence="1" id="KW-0175">Coiled coil</keyword>
<sequence length="265" mass="29818">MRRSLLIIAMVTSVWSAFGQEQTDRAKYELIRETINFLATDKVVSRDTNFRISCETLDYDCFKQQLSGQPIAGIERWYNSWRSMTVADEAGLVALRNQVFADIFERPGKGYRKQLIGYEAYVSRTEQLIDPYADYPPPVETSVDTASLPVATPAELNEPAAEQLGIPTDTPEKNNTMIAYFALALGLIALIVAARPIFGKKEPQQQPVDSQLLLERLDELAVRIERLERTMADNQQIKDATGSLTEIMEAIESRVVALEKNTKQP</sequence>
<organism evidence="3 4">
    <name type="scientific">Parapedobacter composti</name>
    <dbReference type="NCBI Taxonomy" id="623281"/>
    <lineage>
        <taxon>Bacteria</taxon>
        <taxon>Pseudomonadati</taxon>
        <taxon>Bacteroidota</taxon>
        <taxon>Sphingobacteriia</taxon>
        <taxon>Sphingobacteriales</taxon>
        <taxon>Sphingobacteriaceae</taxon>
        <taxon>Parapedobacter</taxon>
    </lineage>
</organism>
<dbReference type="RefSeq" id="WP_139215865.1">
    <property type="nucleotide sequence ID" value="NZ_FOLL01000007.1"/>
</dbReference>
<keyword evidence="4" id="KW-1185">Reference proteome</keyword>
<gene>
    <name evidence="3" type="ORF">SAMN05421747_10787</name>
</gene>
<keyword evidence="2" id="KW-0812">Transmembrane</keyword>
<evidence type="ECO:0000313" key="4">
    <source>
        <dbReference type="Proteomes" id="UP000199577"/>
    </source>
</evidence>
<name>A0A1I1HSE2_9SPHI</name>
<proteinExistence type="predicted"/>